<evidence type="ECO:0000256" key="4">
    <source>
        <dbReference type="ARBA" id="ARBA00023014"/>
    </source>
</evidence>
<organism evidence="6 7">
    <name type="scientific">Streptomyces boetiae</name>
    <dbReference type="NCBI Taxonomy" id="3075541"/>
    <lineage>
        <taxon>Bacteria</taxon>
        <taxon>Bacillati</taxon>
        <taxon>Actinomycetota</taxon>
        <taxon>Actinomycetes</taxon>
        <taxon>Kitasatosporales</taxon>
        <taxon>Streptomycetaceae</taxon>
        <taxon>Streptomyces</taxon>
    </lineage>
</organism>
<dbReference type="PANTHER" id="PTHR43273">
    <property type="entry name" value="ANAEROBIC SULFATASE-MATURATING ENZYME HOMOLOG ASLB-RELATED"/>
    <property type="match status" value="1"/>
</dbReference>
<accession>A0ABU2LG15</accession>
<evidence type="ECO:0000259" key="5">
    <source>
        <dbReference type="Pfam" id="PF04055"/>
    </source>
</evidence>
<keyword evidence="3" id="KW-0408">Iron</keyword>
<evidence type="ECO:0000256" key="1">
    <source>
        <dbReference type="ARBA" id="ARBA00022691"/>
    </source>
</evidence>
<dbReference type="InterPro" id="IPR058240">
    <property type="entry name" value="rSAM_sf"/>
</dbReference>
<keyword evidence="1" id="KW-0949">S-adenosyl-L-methionine</keyword>
<proteinExistence type="predicted"/>
<dbReference type="InterPro" id="IPR023867">
    <property type="entry name" value="Sulphatase_maturase_rSAM"/>
</dbReference>
<evidence type="ECO:0000313" key="6">
    <source>
        <dbReference type="EMBL" id="MDT0310529.1"/>
    </source>
</evidence>
<dbReference type="EMBL" id="JAVREN010000077">
    <property type="protein sequence ID" value="MDT0310529.1"/>
    <property type="molecule type" value="Genomic_DNA"/>
</dbReference>
<keyword evidence="7" id="KW-1185">Reference proteome</keyword>
<dbReference type="InterPro" id="IPR026335">
    <property type="entry name" value="rSAM_SPASM_FxsB"/>
</dbReference>
<evidence type="ECO:0000256" key="3">
    <source>
        <dbReference type="ARBA" id="ARBA00023004"/>
    </source>
</evidence>
<dbReference type="NCBIfam" id="TIGR04269">
    <property type="entry name" value="SAM_SPASM_FxsB"/>
    <property type="match status" value="1"/>
</dbReference>
<dbReference type="RefSeq" id="WP_311633497.1">
    <property type="nucleotide sequence ID" value="NZ_JAVREN010000077.1"/>
</dbReference>
<dbReference type="SUPFAM" id="SSF102114">
    <property type="entry name" value="Radical SAM enzymes"/>
    <property type="match status" value="1"/>
</dbReference>
<keyword evidence="2" id="KW-0479">Metal-binding</keyword>
<sequence length="409" mass="44574">MKRAAARTLWPDDVLDVPALRAAGRRPVPFQEFVVKVHSRCNLACDYCYVYQAADRGWRAQPHVMSHGTAEHVCRRIAEHAERHALPSVRVILHGGEPLLAGAEFLGGLARRLRTLLPVSTAAEVTIQTNGTLVDEAVLTMCHEQGLRLGVSLDGDAAVHDRHRRDAGGRGTHARTAAVLHRLARPEHRAVSAGILCTVDVTADPLATYAHLLSYRPPAIRFLLPLGNWTHRPPGRVPDARVTPYADWLIPVFDQWYGSPAPPVRLPLFESMLDLLLGGATSTESLGGGPSRLAVVDTDGTLALSDHLKTAADGADRTGHDVFSDPFDSLLDHPGVVARQLGPEGLCAQCRGCPVRTVCGGGHYAHRYRADSGYLHPSVYCPDLMDLIGYVSRVVRADLDRLRTRRGEH</sequence>
<dbReference type="Proteomes" id="UP001183388">
    <property type="component" value="Unassembled WGS sequence"/>
</dbReference>
<dbReference type="SFLD" id="SFLDG01386">
    <property type="entry name" value="main_SPASM_domain-containing"/>
    <property type="match status" value="1"/>
</dbReference>
<dbReference type="SFLD" id="SFLDS00029">
    <property type="entry name" value="Radical_SAM"/>
    <property type="match status" value="1"/>
</dbReference>
<reference evidence="7" key="1">
    <citation type="submission" date="2023-07" db="EMBL/GenBank/DDBJ databases">
        <title>30 novel species of actinomycetes from the DSMZ collection.</title>
        <authorList>
            <person name="Nouioui I."/>
        </authorList>
    </citation>
    <scope>NUCLEOTIDE SEQUENCE [LARGE SCALE GENOMIC DNA]</scope>
    <source>
        <strain evidence="7">DSM 44917</strain>
    </source>
</reference>
<name>A0ABU2LG15_9ACTN</name>
<protein>
    <submittedName>
        <fullName evidence="6">FxsB family cyclophane-forming radical SAM/SPASM peptide maturase</fullName>
    </submittedName>
</protein>
<comment type="caution">
    <text evidence="6">The sequence shown here is derived from an EMBL/GenBank/DDBJ whole genome shotgun (WGS) entry which is preliminary data.</text>
</comment>
<dbReference type="SFLD" id="SFLDG01067">
    <property type="entry name" value="SPASM/twitch_domain_containing"/>
    <property type="match status" value="1"/>
</dbReference>
<dbReference type="CDD" id="cd01335">
    <property type="entry name" value="Radical_SAM"/>
    <property type="match status" value="1"/>
</dbReference>
<gene>
    <name evidence="6" type="ORF">RM780_26805</name>
</gene>
<evidence type="ECO:0000313" key="7">
    <source>
        <dbReference type="Proteomes" id="UP001183388"/>
    </source>
</evidence>
<dbReference type="InterPro" id="IPR013785">
    <property type="entry name" value="Aldolase_TIM"/>
</dbReference>
<dbReference type="InterPro" id="IPR007197">
    <property type="entry name" value="rSAM"/>
</dbReference>
<dbReference type="Gene3D" id="3.20.20.70">
    <property type="entry name" value="Aldolase class I"/>
    <property type="match status" value="1"/>
</dbReference>
<evidence type="ECO:0000256" key="2">
    <source>
        <dbReference type="ARBA" id="ARBA00022723"/>
    </source>
</evidence>
<dbReference type="PANTHER" id="PTHR43273:SF8">
    <property type="entry name" value="RADICAL SAM DOMAIN PROTEIN"/>
    <property type="match status" value="1"/>
</dbReference>
<dbReference type="Pfam" id="PF04055">
    <property type="entry name" value="Radical_SAM"/>
    <property type="match status" value="1"/>
</dbReference>
<feature type="domain" description="Radical SAM core" evidence="5">
    <location>
        <begin position="37"/>
        <end position="185"/>
    </location>
</feature>
<keyword evidence="4" id="KW-0411">Iron-sulfur</keyword>
<dbReference type="SFLD" id="SFLDG01072">
    <property type="entry name" value="dehydrogenase_like"/>
    <property type="match status" value="1"/>
</dbReference>